<dbReference type="AlphaFoldDB" id="A0AAN6PJ28"/>
<proteinExistence type="predicted"/>
<organism evidence="2 3">
    <name type="scientific">Parachaetomium inaequale</name>
    <dbReference type="NCBI Taxonomy" id="2588326"/>
    <lineage>
        <taxon>Eukaryota</taxon>
        <taxon>Fungi</taxon>
        <taxon>Dikarya</taxon>
        <taxon>Ascomycota</taxon>
        <taxon>Pezizomycotina</taxon>
        <taxon>Sordariomycetes</taxon>
        <taxon>Sordariomycetidae</taxon>
        <taxon>Sordariales</taxon>
        <taxon>Chaetomiaceae</taxon>
        <taxon>Parachaetomium</taxon>
    </lineage>
</organism>
<name>A0AAN6PJ28_9PEZI</name>
<accession>A0AAN6PJ28</accession>
<keyword evidence="3" id="KW-1185">Reference proteome</keyword>
<feature type="compositionally biased region" description="Polar residues" evidence="1">
    <location>
        <begin position="87"/>
        <end position="105"/>
    </location>
</feature>
<feature type="region of interest" description="Disordered" evidence="1">
    <location>
        <begin position="1"/>
        <end position="59"/>
    </location>
</feature>
<reference evidence="3" key="1">
    <citation type="journal article" date="2023" name="Mol. Phylogenet. Evol.">
        <title>Genome-scale phylogeny and comparative genomics of the fungal order Sordariales.</title>
        <authorList>
            <person name="Hensen N."/>
            <person name="Bonometti L."/>
            <person name="Westerberg I."/>
            <person name="Brannstrom I.O."/>
            <person name="Guillou S."/>
            <person name="Cros-Aarteil S."/>
            <person name="Calhoun S."/>
            <person name="Haridas S."/>
            <person name="Kuo A."/>
            <person name="Mondo S."/>
            <person name="Pangilinan J."/>
            <person name="Riley R."/>
            <person name="LaButti K."/>
            <person name="Andreopoulos B."/>
            <person name="Lipzen A."/>
            <person name="Chen C."/>
            <person name="Yan M."/>
            <person name="Daum C."/>
            <person name="Ng V."/>
            <person name="Clum A."/>
            <person name="Steindorff A."/>
            <person name="Ohm R.A."/>
            <person name="Martin F."/>
            <person name="Silar P."/>
            <person name="Natvig D.O."/>
            <person name="Lalanne C."/>
            <person name="Gautier V."/>
            <person name="Ament-Velasquez S.L."/>
            <person name="Kruys A."/>
            <person name="Hutchinson M.I."/>
            <person name="Powell A.J."/>
            <person name="Barry K."/>
            <person name="Miller A.N."/>
            <person name="Grigoriev I.V."/>
            <person name="Debuchy R."/>
            <person name="Gladieux P."/>
            <person name="Hiltunen Thoren M."/>
            <person name="Johannesson H."/>
        </authorList>
    </citation>
    <scope>NUCLEOTIDE SEQUENCE [LARGE SCALE GENOMIC DNA]</scope>
    <source>
        <strain evidence="3">CBS 284.82</strain>
    </source>
</reference>
<feature type="compositionally biased region" description="Basic and acidic residues" evidence="1">
    <location>
        <begin position="1"/>
        <end position="11"/>
    </location>
</feature>
<feature type="region of interest" description="Disordered" evidence="1">
    <location>
        <begin position="270"/>
        <end position="306"/>
    </location>
</feature>
<comment type="caution">
    <text evidence="2">The sequence shown here is derived from an EMBL/GenBank/DDBJ whole genome shotgun (WGS) entry which is preliminary data.</text>
</comment>
<evidence type="ECO:0000256" key="1">
    <source>
        <dbReference type="SAM" id="MobiDB-lite"/>
    </source>
</evidence>
<evidence type="ECO:0000313" key="3">
    <source>
        <dbReference type="Proteomes" id="UP001303115"/>
    </source>
</evidence>
<feature type="compositionally biased region" description="Low complexity" evidence="1">
    <location>
        <begin position="35"/>
        <end position="56"/>
    </location>
</feature>
<evidence type="ECO:0000313" key="2">
    <source>
        <dbReference type="EMBL" id="KAK4041577.1"/>
    </source>
</evidence>
<sequence>METQTRSRPELRPVWTGRGDQHPAYPRTTPHSATSPGPLYSASLSLPSPLYPASPGYDHTMRAHERALVDRLDRLDQRGRRGSQQSPITARSLSPIAEQTPSTRRVSVASLPLPSAPAPSPRSPSLMQYPGPQTIAAQTREILLEGVPDGLPRPPPASAGAVDDRRQSLPFSVPSERRNSQEIRDELRDWGHVYFGNGPIADCFVSAVALRRHSDSSSAVEDAAAKETPPGGGNRVTIRTRVRPCALDRKPFLLTRTFDMDGIRATIPELSPVSAGPRRPSNDHHISRTPLPTRRRRSSMAAGAKHGLDLDRSHVQNTNTVPIHAKYALAFLPVLAAFIFSKLIHKGDIVDLPLPYPKAWAQTVAYVYTGQGELTEAIKQNIVYLGGKV</sequence>
<protein>
    <submittedName>
        <fullName evidence="2">Uncharacterized protein</fullName>
    </submittedName>
</protein>
<dbReference type="Proteomes" id="UP001303115">
    <property type="component" value="Unassembled WGS sequence"/>
</dbReference>
<dbReference type="EMBL" id="MU854355">
    <property type="protein sequence ID" value="KAK4041577.1"/>
    <property type="molecule type" value="Genomic_DNA"/>
</dbReference>
<feature type="region of interest" description="Disordered" evidence="1">
    <location>
        <begin position="75"/>
        <end position="127"/>
    </location>
</feature>
<feature type="region of interest" description="Disordered" evidence="1">
    <location>
        <begin position="217"/>
        <end position="237"/>
    </location>
</feature>
<gene>
    <name evidence="2" type="ORF">C8A01DRAFT_34418</name>
</gene>